<keyword evidence="2" id="KW-1185">Reference proteome</keyword>
<dbReference type="Proteomes" id="UP001147760">
    <property type="component" value="Unassembled WGS sequence"/>
</dbReference>
<proteinExistence type="predicted"/>
<dbReference type="EMBL" id="JAPWDO010000003">
    <property type="protein sequence ID" value="KAJ5480507.1"/>
    <property type="molecule type" value="Genomic_DNA"/>
</dbReference>
<reference evidence="1" key="2">
    <citation type="journal article" date="2023" name="IMA Fungus">
        <title>Comparative genomic study of the Penicillium genus elucidates a diverse pangenome and 15 lateral gene transfer events.</title>
        <authorList>
            <person name="Petersen C."/>
            <person name="Sorensen T."/>
            <person name="Nielsen M.R."/>
            <person name="Sondergaard T.E."/>
            <person name="Sorensen J.L."/>
            <person name="Fitzpatrick D.A."/>
            <person name="Frisvad J.C."/>
            <person name="Nielsen K.L."/>
        </authorList>
    </citation>
    <scope>NUCLEOTIDE SEQUENCE</scope>
    <source>
        <strain evidence="1">IBT 17660</strain>
    </source>
</reference>
<organism evidence="1 2">
    <name type="scientific">Penicillium desertorum</name>
    <dbReference type="NCBI Taxonomy" id="1303715"/>
    <lineage>
        <taxon>Eukaryota</taxon>
        <taxon>Fungi</taxon>
        <taxon>Dikarya</taxon>
        <taxon>Ascomycota</taxon>
        <taxon>Pezizomycotina</taxon>
        <taxon>Eurotiomycetes</taxon>
        <taxon>Eurotiomycetidae</taxon>
        <taxon>Eurotiales</taxon>
        <taxon>Aspergillaceae</taxon>
        <taxon>Penicillium</taxon>
    </lineage>
</organism>
<reference evidence="1" key="1">
    <citation type="submission" date="2022-12" db="EMBL/GenBank/DDBJ databases">
        <authorList>
            <person name="Petersen C."/>
        </authorList>
    </citation>
    <scope>NUCLEOTIDE SEQUENCE</scope>
    <source>
        <strain evidence="1">IBT 17660</strain>
    </source>
</reference>
<protein>
    <submittedName>
        <fullName evidence="1">Uncharacterized protein</fullName>
    </submittedName>
</protein>
<accession>A0A9W9X1T4</accession>
<evidence type="ECO:0000313" key="2">
    <source>
        <dbReference type="Proteomes" id="UP001147760"/>
    </source>
</evidence>
<dbReference type="AlphaFoldDB" id="A0A9W9X1T4"/>
<evidence type="ECO:0000313" key="1">
    <source>
        <dbReference type="EMBL" id="KAJ5480507.1"/>
    </source>
</evidence>
<comment type="caution">
    <text evidence="1">The sequence shown here is derived from an EMBL/GenBank/DDBJ whole genome shotgun (WGS) entry which is preliminary data.</text>
</comment>
<gene>
    <name evidence="1" type="ORF">N7530_006016</name>
</gene>
<sequence length="64" mass="7533">MKKIRLYLAIDNIRTTLKDSLRPIENWITLIPPFINIVYKKILYRVLAGLIDRVKKILEIIVAV</sequence>
<name>A0A9W9X1T4_9EURO</name>
<dbReference type="OrthoDB" id="4772757at2759"/>